<accession>A0A195DJ44</accession>
<reference evidence="10 11" key="1">
    <citation type="submission" date="2015-09" db="EMBL/GenBank/DDBJ databases">
        <title>Trachymyrmex cornetzi WGS genome.</title>
        <authorList>
            <person name="Nygaard S."/>
            <person name="Hu H."/>
            <person name="Boomsma J."/>
            <person name="Zhang G."/>
        </authorList>
    </citation>
    <scope>NUCLEOTIDE SEQUENCE [LARGE SCALE GENOMIC DNA]</scope>
    <source>
        <strain evidence="10">Tcor2-1</strain>
        <tissue evidence="10">Whole body</tissue>
    </source>
</reference>
<dbReference type="STRING" id="471704.A0A195DJ44"/>
<keyword evidence="11" id="KW-1185">Reference proteome</keyword>
<dbReference type="Proteomes" id="UP000078492">
    <property type="component" value="Unassembled WGS sequence"/>
</dbReference>
<dbReference type="PANTHER" id="PTHR11153">
    <property type="entry name" value="SIDEROFLEXIN"/>
    <property type="match status" value="1"/>
</dbReference>
<evidence type="ECO:0000256" key="9">
    <source>
        <dbReference type="SAM" id="Phobius"/>
    </source>
</evidence>
<sequence length="348" mass="39057">MFGRKEIETPKEIDIDKPYWDQSTYRGRALHFLTVTNPLNVFATSQQLERARDVVTKYRQGEVLEKQGITENELWRCKYLYDSAYHPDTGEKMLLIGRMSAQVPMNMMITGCMMTFYKYVIEIITRRQCVIIAMRLLSCRSTPAVIFWQWVNQSFNAIVNYTNRSGSSPIPTETLAQSYIGATGGAVITALTLNRLAQRGPPLAGRLVPLAAVAAANCVNIPLMRVTELQNGIELQTEDGTKVGHSKRAAKQAIATVTLSRILMASPILAPIVMNYLDRRQLLRNAKWAAGPIQVLICGVCLTFATPLCCALFAQRVPISINQLEPDIREKVRLHDTNLETVYYNKGL</sequence>
<organism evidence="10 11">
    <name type="scientific">Trachymyrmex cornetzi</name>
    <dbReference type="NCBI Taxonomy" id="471704"/>
    <lineage>
        <taxon>Eukaryota</taxon>
        <taxon>Metazoa</taxon>
        <taxon>Ecdysozoa</taxon>
        <taxon>Arthropoda</taxon>
        <taxon>Hexapoda</taxon>
        <taxon>Insecta</taxon>
        <taxon>Pterygota</taxon>
        <taxon>Neoptera</taxon>
        <taxon>Endopterygota</taxon>
        <taxon>Hymenoptera</taxon>
        <taxon>Apocrita</taxon>
        <taxon>Aculeata</taxon>
        <taxon>Formicoidea</taxon>
        <taxon>Formicidae</taxon>
        <taxon>Myrmicinae</taxon>
        <taxon>Trachymyrmex</taxon>
    </lineage>
</organism>
<keyword evidence="6 9" id="KW-1133">Transmembrane helix</keyword>
<evidence type="ECO:0000313" key="10">
    <source>
        <dbReference type="EMBL" id="KYN12866.1"/>
    </source>
</evidence>
<feature type="transmembrane region" description="Helical" evidence="9">
    <location>
        <begin position="293"/>
        <end position="314"/>
    </location>
</feature>
<evidence type="ECO:0000256" key="5">
    <source>
        <dbReference type="ARBA" id="ARBA00022970"/>
    </source>
</evidence>
<dbReference type="EMBL" id="KQ980800">
    <property type="protein sequence ID" value="KYN12866.1"/>
    <property type="molecule type" value="Genomic_DNA"/>
</dbReference>
<evidence type="ECO:0000256" key="4">
    <source>
        <dbReference type="ARBA" id="ARBA00022692"/>
    </source>
</evidence>
<evidence type="ECO:0000256" key="8">
    <source>
        <dbReference type="ARBA" id="ARBA00023136"/>
    </source>
</evidence>
<protein>
    <submittedName>
        <fullName evidence="10">Sideroflexin-1</fullName>
    </submittedName>
</protein>
<name>A0A195DJ44_9HYME</name>
<proteinExistence type="inferred from homology"/>
<evidence type="ECO:0000256" key="3">
    <source>
        <dbReference type="ARBA" id="ARBA00022448"/>
    </source>
</evidence>
<evidence type="ECO:0000256" key="1">
    <source>
        <dbReference type="ARBA" id="ARBA00004225"/>
    </source>
</evidence>
<evidence type="ECO:0000256" key="2">
    <source>
        <dbReference type="ARBA" id="ARBA00005974"/>
    </source>
</evidence>
<keyword evidence="5" id="KW-0029">Amino-acid transport</keyword>
<dbReference type="Pfam" id="PF03820">
    <property type="entry name" value="SFXNs"/>
    <property type="match status" value="2"/>
</dbReference>
<keyword evidence="8 9" id="KW-0472">Membrane</keyword>
<dbReference type="GO" id="GO:0005743">
    <property type="term" value="C:mitochondrial inner membrane"/>
    <property type="evidence" value="ECO:0007669"/>
    <property type="project" value="TreeGrafter"/>
</dbReference>
<dbReference type="AlphaFoldDB" id="A0A195DJ44"/>
<comment type="similarity">
    <text evidence="2">Belongs to the sideroflexin family.</text>
</comment>
<keyword evidence="4 9" id="KW-0812">Transmembrane</keyword>
<dbReference type="GO" id="GO:0015075">
    <property type="term" value="F:monoatomic ion transmembrane transporter activity"/>
    <property type="evidence" value="ECO:0007669"/>
    <property type="project" value="InterPro"/>
</dbReference>
<comment type="subcellular location">
    <subcellularLocation>
        <location evidence="1">Mitochondrion membrane</location>
        <topology evidence="1">Multi-pass membrane protein</topology>
    </subcellularLocation>
</comment>
<evidence type="ECO:0000256" key="6">
    <source>
        <dbReference type="ARBA" id="ARBA00022989"/>
    </source>
</evidence>
<evidence type="ECO:0000256" key="7">
    <source>
        <dbReference type="ARBA" id="ARBA00023128"/>
    </source>
</evidence>
<dbReference type="GO" id="GO:0140300">
    <property type="term" value="P:serine import into mitochondrion"/>
    <property type="evidence" value="ECO:0007669"/>
    <property type="project" value="TreeGrafter"/>
</dbReference>
<feature type="transmembrane region" description="Helical" evidence="9">
    <location>
        <begin position="253"/>
        <end position="273"/>
    </location>
</feature>
<keyword evidence="3" id="KW-0813">Transport</keyword>
<evidence type="ECO:0000313" key="11">
    <source>
        <dbReference type="Proteomes" id="UP000078492"/>
    </source>
</evidence>
<dbReference type="InterPro" id="IPR004686">
    <property type="entry name" value="Mtc"/>
</dbReference>
<keyword evidence="7" id="KW-0496">Mitochondrion</keyword>
<dbReference type="PANTHER" id="PTHR11153:SF8">
    <property type="entry name" value="SIDEROFLEXIN-1"/>
    <property type="match status" value="1"/>
</dbReference>
<gene>
    <name evidence="10" type="ORF">ALC57_14931</name>
</gene>